<dbReference type="Proteomes" id="UP000004994">
    <property type="component" value="Chromosome 9"/>
</dbReference>
<dbReference type="AlphaFoldDB" id="A0A3Q7HW35"/>
<proteinExistence type="predicted"/>
<reference evidence="1" key="2">
    <citation type="submission" date="2019-01" db="UniProtKB">
        <authorList>
            <consortium name="EnsemblPlants"/>
        </authorList>
    </citation>
    <scope>IDENTIFICATION</scope>
    <source>
        <strain evidence="1">cv. Heinz 1706</strain>
    </source>
</reference>
<evidence type="ECO:0000313" key="1">
    <source>
        <dbReference type="EnsemblPlants" id="Solyc09g005985.1.1"/>
    </source>
</evidence>
<dbReference type="InParanoid" id="A0A3Q7HW35"/>
<name>A0A3Q7HW35_SOLLC</name>
<reference evidence="1" key="1">
    <citation type="journal article" date="2012" name="Nature">
        <title>The tomato genome sequence provides insights into fleshy fruit evolution.</title>
        <authorList>
            <consortium name="Tomato Genome Consortium"/>
        </authorList>
    </citation>
    <scope>NUCLEOTIDE SEQUENCE [LARGE SCALE GENOMIC DNA]</scope>
    <source>
        <strain evidence="1">cv. Heinz 1706</strain>
    </source>
</reference>
<evidence type="ECO:0000313" key="2">
    <source>
        <dbReference type="Proteomes" id="UP000004994"/>
    </source>
</evidence>
<keyword evidence="2" id="KW-1185">Reference proteome</keyword>
<sequence length="161" mass="18918">MHQLEGQKIPEALSFYQFSCLVHDFFGNSKFQRLFSPIFLWTSVKTLLMESVGRDNQNVPLRRSNEPRSRTLSVEPVRLYNQKYQFEGQRNPEVVMEPVGHDGRNNPFQGQTSREAVYGFLVIRNYEVVMKPVRRDGQNGPFSRSNKPRSKYTHFVDYRVL</sequence>
<dbReference type="Gramene" id="Solyc09g005985.1.1">
    <property type="protein sequence ID" value="Solyc09g005985.1.1"/>
    <property type="gene ID" value="Solyc09g005985.1"/>
</dbReference>
<dbReference type="EnsemblPlants" id="Solyc09g005985.1.1">
    <property type="protein sequence ID" value="Solyc09g005985.1.1"/>
    <property type="gene ID" value="Solyc09g005985.1"/>
</dbReference>
<protein>
    <submittedName>
        <fullName evidence="1">Uncharacterized protein</fullName>
    </submittedName>
</protein>
<accession>A0A3Q7HW35</accession>
<organism evidence="1">
    <name type="scientific">Solanum lycopersicum</name>
    <name type="common">Tomato</name>
    <name type="synonym">Lycopersicon esculentum</name>
    <dbReference type="NCBI Taxonomy" id="4081"/>
    <lineage>
        <taxon>Eukaryota</taxon>
        <taxon>Viridiplantae</taxon>
        <taxon>Streptophyta</taxon>
        <taxon>Embryophyta</taxon>
        <taxon>Tracheophyta</taxon>
        <taxon>Spermatophyta</taxon>
        <taxon>Magnoliopsida</taxon>
        <taxon>eudicotyledons</taxon>
        <taxon>Gunneridae</taxon>
        <taxon>Pentapetalae</taxon>
        <taxon>asterids</taxon>
        <taxon>lamiids</taxon>
        <taxon>Solanales</taxon>
        <taxon>Solanaceae</taxon>
        <taxon>Solanoideae</taxon>
        <taxon>Solaneae</taxon>
        <taxon>Solanum</taxon>
        <taxon>Solanum subgen. Lycopersicon</taxon>
    </lineage>
</organism>